<dbReference type="STRING" id="158441.A0A226F1Z8"/>
<evidence type="ECO:0000313" key="4">
    <source>
        <dbReference type="Proteomes" id="UP000198287"/>
    </source>
</evidence>
<dbReference type="InterPro" id="IPR052220">
    <property type="entry name" value="METTL25"/>
</dbReference>
<dbReference type="AlphaFoldDB" id="A0A226F1Z8"/>
<name>A0A226F1Z8_FOLCA</name>
<dbReference type="PANTHER" id="PTHR12496">
    <property type="entry name" value="CGI-41 METHYLTRANSFERASE"/>
    <property type="match status" value="1"/>
</dbReference>
<organism evidence="3 4">
    <name type="scientific">Folsomia candida</name>
    <name type="common">Springtail</name>
    <dbReference type="NCBI Taxonomy" id="158441"/>
    <lineage>
        <taxon>Eukaryota</taxon>
        <taxon>Metazoa</taxon>
        <taxon>Ecdysozoa</taxon>
        <taxon>Arthropoda</taxon>
        <taxon>Hexapoda</taxon>
        <taxon>Collembola</taxon>
        <taxon>Entomobryomorpha</taxon>
        <taxon>Isotomoidea</taxon>
        <taxon>Isotomidae</taxon>
        <taxon>Proisotominae</taxon>
        <taxon>Folsomia</taxon>
    </lineage>
</organism>
<dbReference type="GO" id="GO:0008168">
    <property type="term" value="F:methyltransferase activity"/>
    <property type="evidence" value="ECO:0007669"/>
    <property type="project" value="UniProtKB-KW"/>
</dbReference>
<dbReference type="InterPro" id="IPR025714">
    <property type="entry name" value="Methyltranfer_dom"/>
</dbReference>
<keyword evidence="4" id="KW-1185">Reference proteome</keyword>
<feature type="domain" description="Methyltransferase" evidence="2">
    <location>
        <begin position="151"/>
        <end position="387"/>
    </location>
</feature>
<feature type="region of interest" description="Disordered" evidence="1">
    <location>
        <begin position="268"/>
        <end position="307"/>
    </location>
</feature>
<dbReference type="GO" id="GO:0032259">
    <property type="term" value="P:methylation"/>
    <property type="evidence" value="ECO:0007669"/>
    <property type="project" value="UniProtKB-KW"/>
</dbReference>
<sequence>MAFNKTQRLMDAYKGLDALTTFIQPALPFVNSHLTEFYTSNYWDTLLPKLLRDDLESKSVEEIKQGLRDLVSGDWTHYATCTSSSSSTQDQNESFENLKTFQDVIVATAKLQLSAMQLSTPLTKLCFNGVPIYEESVSPSELKLDTIMPEKKTHEVNLMSDFIKKISETGNRPDDKTGIEYLVDIGSGKGYLSSHLTLMHKFKVLAVDSSSVNTSGCEKRSAKLEKAWAQLVRRAAERQQYGKCSKRGKHWKSKINYTTFPLCQPDASCNHDGGDPPQSNHDDGESNERQINDNSSDPVQITSNNLDESRSDNKLLKTLTKFVTDDFDLFDEITTSMGENFSTSTSFGVCGLHTCGKLGVTCLRLFISNKNASFICNVPCCYHLLDENHLFLQPSNGSFHESGSSENEDKEINELGNSTTYCFPLSRKLNLENSSPFCLGKNARMMSAYSLHKMVADEKGLDMHPSIFYRCVLQIIIKTALGDQYSITMDKCEQIVGKIGRKCTNFVKYVRMGLNNLQLSTKVQVSDDEISNIYTTYVHQGKDRLLKYYLLRSLFASLVEGIILLDRLAFLLEQDKVAEAYIVQLFDASVSPRCYAIVSLKK</sequence>
<dbReference type="OMA" id="LQAPYNW"/>
<evidence type="ECO:0000313" key="3">
    <source>
        <dbReference type="EMBL" id="OXA63231.1"/>
    </source>
</evidence>
<dbReference type="OrthoDB" id="10258156at2759"/>
<protein>
    <submittedName>
        <fullName evidence="3">Methyltransferase-like protein 25</fullName>
    </submittedName>
</protein>
<feature type="compositionally biased region" description="Basic and acidic residues" evidence="1">
    <location>
        <begin position="280"/>
        <end position="291"/>
    </location>
</feature>
<dbReference type="Proteomes" id="UP000198287">
    <property type="component" value="Unassembled WGS sequence"/>
</dbReference>
<keyword evidence="3" id="KW-0808">Transferase</keyword>
<comment type="caution">
    <text evidence="3">The sequence shown here is derived from an EMBL/GenBank/DDBJ whole genome shotgun (WGS) entry which is preliminary data.</text>
</comment>
<dbReference type="PANTHER" id="PTHR12496:SF9">
    <property type="entry name" value="METHYLTRANSFERASE-LIKE PROTEIN 25-RELATED"/>
    <property type="match status" value="1"/>
</dbReference>
<accession>A0A226F1Z8</accession>
<evidence type="ECO:0000259" key="2">
    <source>
        <dbReference type="Pfam" id="PF13679"/>
    </source>
</evidence>
<gene>
    <name evidence="3" type="ORF">Fcan01_02579</name>
</gene>
<reference evidence="3 4" key="1">
    <citation type="submission" date="2015-12" db="EMBL/GenBank/DDBJ databases">
        <title>The genome of Folsomia candida.</title>
        <authorList>
            <person name="Faddeeva A."/>
            <person name="Derks M.F."/>
            <person name="Anvar Y."/>
            <person name="Smit S."/>
            <person name="Van Straalen N."/>
            <person name="Roelofs D."/>
        </authorList>
    </citation>
    <scope>NUCLEOTIDE SEQUENCE [LARGE SCALE GENOMIC DNA]</scope>
    <source>
        <strain evidence="3 4">VU population</strain>
        <tissue evidence="3">Whole body</tissue>
    </source>
</reference>
<dbReference type="Pfam" id="PF13679">
    <property type="entry name" value="Methyltransf_32"/>
    <property type="match status" value="1"/>
</dbReference>
<keyword evidence="3" id="KW-0489">Methyltransferase</keyword>
<dbReference type="EMBL" id="LNIX01000001">
    <property type="protein sequence ID" value="OXA63231.1"/>
    <property type="molecule type" value="Genomic_DNA"/>
</dbReference>
<evidence type="ECO:0000256" key="1">
    <source>
        <dbReference type="SAM" id="MobiDB-lite"/>
    </source>
</evidence>
<proteinExistence type="predicted"/>
<feature type="compositionally biased region" description="Polar residues" evidence="1">
    <location>
        <begin position="292"/>
        <end position="306"/>
    </location>
</feature>